<sequence>MARWRSEASKYDLQSAEISGAIAKNVHGDQVGSTINNYGANLNEINRLLTTLRKQAQTFFAEHKDEALDLMDDLEAGLQKSEPDPERIGRRLKRLVAVATAVGTITAGAVTFSEDLNELTANVIKLTETLNIPVEQIRSNRMPPTASP</sequence>
<keyword evidence="1" id="KW-1133">Transmembrane helix</keyword>
<gene>
    <name evidence="2" type="ORF">XM38_014870</name>
</gene>
<name>A0A1Z3HKD4_9CYAN</name>
<accession>A0A1Z3HKD4</accession>
<dbReference type="RefSeq" id="WP_080807340.1">
    <property type="nucleotide sequence ID" value="NZ_CP021983.2"/>
</dbReference>
<reference evidence="2 3" key="1">
    <citation type="journal article" date="2016" name="Biochim. Biophys. Acta">
        <title>Characterization of red-shifted phycobilisomes isolated from the chlorophyll f-containing cyanobacterium Halomicronema hongdechloris.</title>
        <authorList>
            <person name="Li Y."/>
            <person name="Lin Y."/>
            <person name="Garvey C.J."/>
            <person name="Birch D."/>
            <person name="Corkery R.W."/>
            <person name="Loughlin P.C."/>
            <person name="Scheer H."/>
            <person name="Willows R.D."/>
            <person name="Chen M."/>
        </authorList>
    </citation>
    <scope>NUCLEOTIDE SEQUENCE [LARGE SCALE GENOMIC DNA]</scope>
    <source>
        <strain evidence="2 3">C2206</strain>
    </source>
</reference>
<protein>
    <submittedName>
        <fullName evidence="2">Uncharacterized protein</fullName>
    </submittedName>
</protein>
<keyword evidence="1" id="KW-0812">Transmembrane</keyword>
<evidence type="ECO:0000256" key="1">
    <source>
        <dbReference type="SAM" id="Phobius"/>
    </source>
</evidence>
<feature type="transmembrane region" description="Helical" evidence="1">
    <location>
        <begin position="95"/>
        <end position="113"/>
    </location>
</feature>
<organism evidence="2 3">
    <name type="scientific">Halomicronema hongdechloris C2206</name>
    <dbReference type="NCBI Taxonomy" id="1641165"/>
    <lineage>
        <taxon>Bacteria</taxon>
        <taxon>Bacillati</taxon>
        <taxon>Cyanobacteriota</taxon>
        <taxon>Cyanophyceae</taxon>
        <taxon>Nodosilineales</taxon>
        <taxon>Nodosilineaceae</taxon>
        <taxon>Halomicronema</taxon>
    </lineage>
</organism>
<keyword evidence="1" id="KW-0472">Membrane</keyword>
<dbReference type="Proteomes" id="UP000191901">
    <property type="component" value="Chromosome"/>
</dbReference>
<proteinExistence type="predicted"/>
<dbReference type="KEGG" id="hhg:XM38_014870"/>
<evidence type="ECO:0000313" key="2">
    <source>
        <dbReference type="EMBL" id="ASC70547.1"/>
    </source>
</evidence>
<dbReference type="EMBL" id="CP021983">
    <property type="protein sequence ID" value="ASC70547.1"/>
    <property type="molecule type" value="Genomic_DNA"/>
</dbReference>
<dbReference type="AlphaFoldDB" id="A0A1Z3HKD4"/>
<evidence type="ECO:0000313" key="3">
    <source>
        <dbReference type="Proteomes" id="UP000191901"/>
    </source>
</evidence>
<keyword evidence="3" id="KW-1185">Reference proteome</keyword>